<dbReference type="InterPro" id="IPR001374">
    <property type="entry name" value="R3H_dom"/>
</dbReference>
<protein>
    <submittedName>
        <fullName evidence="2">KH domain-containing protein</fullName>
    </submittedName>
</protein>
<dbReference type="InterPro" id="IPR015946">
    <property type="entry name" value="KH_dom-like_a/b"/>
</dbReference>
<keyword evidence="3" id="KW-1185">Reference proteome</keyword>
<dbReference type="InterPro" id="IPR036867">
    <property type="entry name" value="R3H_dom_sf"/>
</dbReference>
<evidence type="ECO:0000313" key="3">
    <source>
        <dbReference type="Proteomes" id="UP001526426"/>
    </source>
</evidence>
<dbReference type="SUPFAM" id="SSF82708">
    <property type="entry name" value="R3H domain"/>
    <property type="match status" value="1"/>
</dbReference>
<comment type="caution">
    <text evidence="2">The sequence shown here is derived from an EMBL/GenBank/DDBJ whole genome shotgun (WGS) entry which is preliminary data.</text>
</comment>
<gene>
    <name evidence="2" type="ORF">K4A83_14195</name>
</gene>
<dbReference type="InterPro" id="IPR036612">
    <property type="entry name" value="KH_dom_type_1_sf"/>
</dbReference>
<dbReference type="PANTHER" id="PTHR35800:SF1">
    <property type="entry name" value="RNA-BINDING PROTEIN KHPB"/>
    <property type="match status" value="1"/>
</dbReference>
<dbReference type="SMART" id="SM00393">
    <property type="entry name" value="R3H"/>
    <property type="match status" value="1"/>
</dbReference>
<evidence type="ECO:0000259" key="1">
    <source>
        <dbReference type="PROSITE" id="PS51061"/>
    </source>
</evidence>
<proteinExistence type="predicted"/>
<dbReference type="Gene3D" id="3.30.1370.50">
    <property type="entry name" value="R3H-like domain"/>
    <property type="match status" value="1"/>
</dbReference>
<feature type="domain" description="R3H" evidence="1">
    <location>
        <begin position="93"/>
        <end position="161"/>
    </location>
</feature>
<dbReference type="RefSeq" id="WP_265265267.1">
    <property type="nucleotide sequence ID" value="NZ_JAIHOM010000070.1"/>
</dbReference>
<dbReference type="PROSITE" id="PS51061">
    <property type="entry name" value="R3H"/>
    <property type="match status" value="1"/>
</dbReference>
<dbReference type="Gene3D" id="3.30.300.20">
    <property type="match status" value="1"/>
</dbReference>
<reference evidence="2 3" key="1">
    <citation type="submission" date="2021-08" db="EMBL/GenBank/DDBJ databases">
        <title>Draft genome sequence of Spirulina subsalsa with high tolerance to salinity and hype-accumulation of phycocyanin.</title>
        <authorList>
            <person name="Pei H."/>
            <person name="Jiang L."/>
        </authorList>
    </citation>
    <scope>NUCLEOTIDE SEQUENCE [LARGE SCALE GENOMIC DNA]</scope>
    <source>
        <strain evidence="2 3">FACHB-351</strain>
    </source>
</reference>
<accession>A0ABT3L7D6</accession>
<dbReference type="SUPFAM" id="SSF54791">
    <property type="entry name" value="Eukaryotic type KH-domain (KH-domain type I)"/>
    <property type="match status" value="1"/>
</dbReference>
<dbReference type="InterPro" id="IPR039247">
    <property type="entry name" value="KhpB"/>
</dbReference>
<dbReference type="Proteomes" id="UP001526426">
    <property type="component" value="Unassembled WGS sequence"/>
</dbReference>
<dbReference type="Pfam" id="PF13083">
    <property type="entry name" value="KH_KhpA-B"/>
    <property type="match status" value="1"/>
</dbReference>
<evidence type="ECO:0000313" key="2">
    <source>
        <dbReference type="EMBL" id="MCW6037414.1"/>
    </source>
</evidence>
<organism evidence="2 3">
    <name type="scientific">Spirulina subsalsa FACHB-351</name>
    <dbReference type="NCBI Taxonomy" id="234711"/>
    <lineage>
        <taxon>Bacteria</taxon>
        <taxon>Bacillati</taxon>
        <taxon>Cyanobacteriota</taxon>
        <taxon>Cyanophyceae</taxon>
        <taxon>Spirulinales</taxon>
        <taxon>Spirulinaceae</taxon>
        <taxon>Spirulina</taxon>
    </lineage>
</organism>
<sequence length="161" mass="18559">MQERMERGQAWLAELLKLMGCPTNVTVSHHEGDESIWLMVEESQLSEDTINTLIGDHGKTIDAIQYLANTILNIGVDRADQHPYTIEIHGYRVKRQAELRVLVEEVAQRVRSTGQEEEMTSLSSAERRQVHNFFKELKELSDLATESRGSEPNRRLFVRLR</sequence>
<dbReference type="InterPro" id="IPR038008">
    <property type="entry name" value="Jag_KH"/>
</dbReference>
<dbReference type="PANTHER" id="PTHR35800">
    <property type="entry name" value="PROTEIN JAG"/>
    <property type="match status" value="1"/>
</dbReference>
<dbReference type="CDD" id="cd02414">
    <property type="entry name" value="KH-II_Jag"/>
    <property type="match status" value="1"/>
</dbReference>
<dbReference type="EMBL" id="JAIHOM010000070">
    <property type="protein sequence ID" value="MCW6037414.1"/>
    <property type="molecule type" value="Genomic_DNA"/>
</dbReference>
<name>A0ABT3L7D6_9CYAN</name>
<dbReference type="Pfam" id="PF01424">
    <property type="entry name" value="R3H"/>
    <property type="match status" value="1"/>
</dbReference>